<dbReference type="EMBL" id="VRMN01000003">
    <property type="protein sequence ID" value="KAA8496016.1"/>
    <property type="molecule type" value="Genomic_DNA"/>
</dbReference>
<dbReference type="AlphaFoldDB" id="A0A5J4YXE3"/>
<evidence type="ECO:0000313" key="5">
    <source>
        <dbReference type="EMBL" id="KAA8496016.1"/>
    </source>
</evidence>
<dbReference type="PANTHER" id="PTHR12203">
    <property type="entry name" value="KDEL LYS-ASP-GLU-LEU CONTAINING - RELATED"/>
    <property type="match status" value="1"/>
</dbReference>
<evidence type="ECO:0000256" key="1">
    <source>
        <dbReference type="ARBA" id="ARBA00010118"/>
    </source>
</evidence>
<reference evidence="6" key="1">
    <citation type="journal article" date="2019" name="Nat. Commun.">
        <title>Expansion of phycobilisome linker gene families in mesophilic red algae.</title>
        <authorList>
            <person name="Lee J."/>
            <person name="Kim D."/>
            <person name="Bhattacharya D."/>
            <person name="Yoon H.S."/>
        </authorList>
    </citation>
    <scope>NUCLEOTIDE SEQUENCE [LARGE SCALE GENOMIC DNA]</scope>
    <source>
        <strain evidence="6">CCMP 1328</strain>
    </source>
</reference>
<feature type="compositionally biased region" description="Low complexity" evidence="3">
    <location>
        <begin position="99"/>
        <end position="112"/>
    </location>
</feature>
<comment type="similarity">
    <text evidence="1">Belongs to the glycosyltransferase 90 family.</text>
</comment>
<feature type="region of interest" description="Disordered" evidence="3">
    <location>
        <begin position="1"/>
        <end position="135"/>
    </location>
</feature>
<feature type="compositionally biased region" description="Basic and acidic residues" evidence="3">
    <location>
        <begin position="85"/>
        <end position="94"/>
    </location>
</feature>
<feature type="compositionally biased region" description="Basic and acidic residues" evidence="3">
    <location>
        <begin position="38"/>
        <end position="53"/>
    </location>
</feature>
<dbReference type="SMART" id="SM00672">
    <property type="entry name" value="CAP10"/>
    <property type="match status" value="1"/>
</dbReference>
<keyword evidence="2 5" id="KW-0808">Transferase</keyword>
<organism evidence="5 6">
    <name type="scientific">Porphyridium purpureum</name>
    <name type="common">Red alga</name>
    <name type="synonym">Porphyridium cruentum</name>
    <dbReference type="NCBI Taxonomy" id="35688"/>
    <lineage>
        <taxon>Eukaryota</taxon>
        <taxon>Rhodophyta</taxon>
        <taxon>Bangiophyceae</taxon>
        <taxon>Porphyridiales</taxon>
        <taxon>Porphyridiaceae</taxon>
        <taxon>Porphyridium</taxon>
    </lineage>
</organism>
<dbReference type="InterPro" id="IPR006598">
    <property type="entry name" value="CAP10"/>
</dbReference>
<evidence type="ECO:0000259" key="4">
    <source>
        <dbReference type="SMART" id="SM00672"/>
    </source>
</evidence>
<dbReference type="Pfam" id="PF05686">
    <property type="entry name" value="Glyco_transf_90"/>
    <property type="match status" value="1"/>
</dbReference>
<dbReference type="PANTHER" id="PTHR12203:SF35">
    <property type="entry name" value="PROTEIN O-GLUCOSYLTRANSFERASE 1"/>
    <property type="match status" value="1"/>
</dbReference>
<evidence type="ECO:0000256" key="3">
    <source>
        <dbReference type="SAM" id="MobiDB-lite"/>
    </source>
</evidence>
<evidence type="ECO:0000256" key="2">
    <source>
        <dbReference type="ARBA" id="ARBA00022679"/>
    </source>
</evidence>
<keyword evidence="6" id="KW-1185">Reference proteome</keyword>
<comment type="caution">
    <text evidence="5">The sequence shown here is derived from an EMBL/GenBank/DDBJ whole genome shotgun (WGS) entry which is preliminary data.</text>
</comment>
<sequence length="673" mass="75528">MGKLGLSHTRTKAERREKTERDSLRLVQSASSSAGSASERHDVQDDDDARGSRDGASGSGSDAERSAGRRSRRRNGARYAGGAFELKKEKRLAPESKMGGASRSSAASSTGAVRPRDSSKRSKSKKSRKSAERDVDMDDALEAGYAYSNGSARTSSKGGVLSRLRRMASALIPRTWKGWAMWLLVSIIFFTWFDVQSRTEEVIPMHLEQSLGDAAVILTSSELRTGHDATLNARNAEQNLAELVGDASHRRVEHASGGGVQRVSVAEGNLDSASARAAENAHPMDRGVERLMVPGGTGVLKKEQIKDHYRRLVLAYLTPFKSGIPRSAFFTILNRKSYKLTPDGANKGAQSILFQIVDQKVYMFDPYEVPKSSKDFYRARVNEMVWILSKLAKERRIRDTEFLVAIHDCVQTASKRHNYRVAKFLESNPVFTIVACNFSDNIPFPMWEGDVARGGGYSGWDSRMEKFGQDYIPWQEKAPRAVFRGGNRASAYFPEKDLADLHCSEIGRARLRYLSQIRAEIFDVSLSGRCGGSSYQMRRLTPEEHHRYKYVVYAEGNCFWADRMNRQLFGPSAIIKQETPCGQFYEPLMKPFVHYIPSDFFFGDLVERVDWCLANDDVVRGIVKNANEFARNFLSLNGIELYIETLMEEYTNLLVSQQIKLEPGAVDVTDKRF</sequence>
<name>A0A5J4YXE3_PORPP</name>
<dbReference type="OrthoDB" id="202415at2759"/>
<dbReference type="GO" id="GO:0016740">
    <property type="term" value="F:transferase activity"/>
    <property type="evidence" value="ECO:0007669"/>
    <property type="project" value="UniProtKB-KW"/>
</dbReference>
<evidence type="ECO:0000313" key="6">
    <source>
        <dbReference type="Proteomes" id="UP000324585"/>
    </source>
</evidence>
<gene>
    <name evidence="5" type="ORF">FVE85_2171</name>
</gene>
<accession>A0A5J4YXE3</accession>
<feature type="domain" description="Glycosyl transferase CAP10" evidence="4">
    <location>
        <begin position="396"/>
        <end position="657"/>
    </location>
</feature>
<proteinExistence type="inferred from homology"/>
<dbReference type="Proteomes" id="UP000324585">
    <property type="component" value="Unassembled WGS sequence"/>
</dbReference>
<dbReference type="InterPro" id="IPR051091">
    <property type="entry name" value="O-Glucosyltr/Glycosyltrsf_90"/>
</dbReference>
<protein>
    <submittedName>
        <fullName evidence="5">Protein O-glucosyltransferase 1</fullName>
    </submittedName>
</protein>
<feature type="compositionally biased region" description="Basic and acidic residues" evidence="3">
    <location>
        <begin position="11"/>
        <end position="24"/>
    </location>
</feature>